<organism evidence="7 8">
    <name type="scientific">Globisporangium ultimum (strain ATCC 200006 / CBS 805.95 / DAOM BR144)</name>
    <name type="common">Pythium ultimum</name>
    <dbReference type="NCBI Taxonomy" id="431595"/>
    <lineage>
        <taxon>Eukaryota</taxon>
        <taxon>Sar</taxon>
        <taxon>Stramenopiles</taxon>
        <taxon>Oomycota</taxon>
        <taxon>Peronosporomycetes</taxon>
        <taxon>Pythiales</taxon>
        <taxon>Pythiaceae</taxon>
        <taxon>Globisporangium</taxon>
    </lineage>
</organism>
<dbReference type="EMBL" id="GL376620">
    <property type="status" value="NOT_ANNOTATED_CDS"/>
    <property type="molecule type" value="Genomic_DNA"/>
</dbReference>
<evidence type="ECO:0000259" key="6">
    <source>
        <dbReference type="PROSITE" id="PS51714"/>
    </source>
</evidence>
<dbReference type="PROSITE" id="PS51714">
    <property type="entry name" value="G_BMS1"/>
    <property type="match status" value="1"/>
</dbReference>
<evidence type="ECO:0000256" key="1">
    <source>
        <dbReference type="ARBA" id="ARBA00004604"/>
    </source>
</evidence>
<dbReference type="SMART" id="SM00785">
    <property type="entry name" value="AARP2CN"/>
    <property type="match status" value="1"/>
</dbReference>
<dbReference type="eggNOG" id="KOG1980">
    <property type="taxonomic scope" value="Eukaryota"/>
</dbReference>
<dbReference type="VEuPathDB" id="FungiDB:PYU1_G000893"/>
<feature type="region of interest" description="Disordered" evidence="5">
    <location>
        <begin position="365"/>
        <end position="454"/>
    </location>
</feature>
<feature type="compositionally biased region" description="Acidic residues" evidence="5">
    <location>
        <begin position="401"/>
        <end position="421"/>
    </location>
</feature>
<feature type="compositionally biased region" description="Basic and acidic residues" evidence="5">
    <location>
        <begin position="378"/>
        <end position="390"/>
    </location>
</feature>
<comment type="similarity">
    <text evidence="4">Belongs to the TRAFAC class translation factor GTPase superfamily. Bms1-like GTPase family. TSR1 subfamily.</text>
</comment>
<reference evidence="8" key="1">
    <citation type="journal article" date="2010" name="Genome Biol.">
        <title>Genome sequence of the necrotrophic plant pathogen Pythium ultimum reveals original pathogenicity mechanisms and effector repertoire.</title>
        <authorList>
            <person name="Levesque C.A."/>
            <person name="Brouwer H."/>
            <person name="Cano L."/>
            <person name="Hamilton J.P."/>
            <person name="Holt C."/>
            <person name="Huitema E."/>
            <person name="Raffaele S."/>
            <person name="Robideau G.P."/>
            <person name="Thines M."/>
            <person name="Win J."/>
            <person name="Zerillo M.M."/>
            <person name="Beakes G.W."/>
            <person name="Boore J.L."/>
            <person name="Busam D."/>
            <person name="Dumas B."/>
            <person name="Ferriera S."/>
            <person name="Fuerstenberg S.I."/>
            <person name="Gachon C.M."/>
            <person name="Gaulin E."/>
            <person name="Govers F."/>
            <person name="Grenville-Briggs L."/>
            <person name="Horner N."/>
            <person name="Hostetler J."/>
            <person name="Jiang R.H."/>
            <person name="Johnson J."/>
            <person name="Krajaejun T."/>
            <person name="Lin H."/>
            <person name="Meijer H.J."/>
            <person name="Moore B."/>
            <person name="Morris P."/>
            <person name="Phuntmart V."/>
            <person name="Puiu D."/>
            <person name="Shetty J."/>
            <person name="Stajich J.E."/>
            <person name="Tripathy S."/>
            <person name="Wawra S."/>
            <person name="van West P."/>
            <person name="Whitty B.R."/>
            <person name="Coutinho P.M."/>
            <person name="Henrissat B."/>
            <person name="Martin F."/>
            <person name="Thomas P.D."/>
            <person name="Tyler B.M."/>
            <person name="De Vries R.P."/>
            <person name="Kamoun S."/>
            <person name="Yandell M."/>
            <person name="Tisserat N."/>
            <person name="Buell C.R."/>
        </authorList>
    </citation>
    <scope>NUCLEOTIDE SEQUENCE</scope>
    <source>
        <strain evidence="8">DAOM:BR144</strain>
    </source>
</reference>
<protein>
    <recommendedName>
        <fullName evidence="6">Bms1-type G domain-containing protein</fullName>
    </recommendedName>
</protein>
<evidence type="ECO:0000313" key="7">
    <source>
        <dbReference type="EnsemblProtists" id="PYU1_T000893"/>
    </source>
</evidence>
<comment type="subcellular location">
    <subcellularLocation>
        <location evidence="1">Nucleus</location>
        <location evidence="1">Nucleolus</location>
    </subcellularLocation>
</comment>
<feature type="region of interest" description="Disordered" evidence="5">
    <location>
        <begin position="1"/>
        <end position="70"/>
    </location>
</feature>
<reference evidence="7" key="3">
    <citation type="submission" date="2015-02" db="UniProtKB">
        <authorList>
            <consortium name="EnsemblProtists"/>
        </authorList>
    </citation>
    <scope>IDENTIFICATION</scope>
    <source>
        <strain evidence="7">DAOM BR144</strain>
    </source>
</reference>
<name>K3W7F2_GLOUD</name>
<feature type="compositionally biased region" description="Basic residues" evidence="5">
    <location>
        <begin position="1"/>
        <end position="21"/>
    </location>
</feature>
<dbReference type="GO" id="GO:0003924">
    <property type="term" value="F:GTPase activity"/>
    <property type="evidence" value="ECO:0007669"/>
    <property type="project" value="TreeGrafter"/>
</dbReference>
<keyword evidence="2" id="KW-0690">Ribosome biogenesis</keyword>
<dbReference type="STRING" id="431595.K3W7F2"/>
<dbReference type="FunCoup" id="K3W7F2">
    <property type="interactions" value="148"/>
</dbReference>
<dbReference type="GO" id="GO:0005730">
    <property type="term" value="C:nucleolus"/>
    <property type="evidence" value="ECO:0007669"/>
    <property type="project" value="UniProtKB-SubCell"/>
</dbReference>
<dbReference type="InterPro" id="IPR012948">
    <property type="entry name" value="AARP2CN"/>
</dbReference>
<dbReference type="InterPro" id="IPR039761">
    <property type="entry name" value="Bms1/Tsr1"/>
</dbReference>
<keyword evidence="3" id="KW-0539">Nucleus</keyword>
<feature type="compositionally biased region" description="Acidic residues" evidence="5">
    <location>
        <begin position="431"/>
        <end position="449"/>
    </location>
</feature>
<dbReference type="InterPro" id="IPR007034">
    <property type="entry name" value="BMS1_TSR1_C"/>
</dbReference>
<dbReference type="InterPro" id="IPR030387">
    <property type="entry name" value="G_Bms1/Tsr1_dom"/>
</dbReference>
<dbReference type="Pfam" id="PF08142">
    <property type="entry name" value="AARP2CN"/>
    <property type="match status" value="1"/>
</dbReference>
<dbReference type="OMA" id="MNLPRFK"/>
<feature type="compositionally biased region" description="Basic residues" evidence="5">
    <location>
        <begin position="61"/>
        <end position="70"/>
    </location>
</feature>
<dbReference type="PANTHER" id="PTHR12858:SF1">
    <property type="entry name" value="PRE-RRNA-PROCESSING PROTEIN TSR1 HOMOLOG"/>
    <property type="match status" value="1"/>
</dbReference>
<evidence type="ECO:0000256" key="2">
    <source>
        <dbReference type="ARBA" id="ARBA00022517"/>
    </source>
</evidence>
<dbReference type="EnsemblProtists" id="PYU1_T000893">
    <property type="protein sequence ID" value="PYU1_T000893"/>
    <property type="gene ID" value="PYU1_G000893"/>
</dbReference>
<dbReference type="SMART" id="SM01362">
    <property type="entry name" value="DUF663"/>
    <property type="match status" value="1"/>
</dbReference>
<evidence type="ECO:0000256" key="3">
    <source>
        <dbReference type="ARBA" id="ARBA00023242"/>
    </source>
</evidence>
<reference evidence="8" key="2">
    <citation type="submission" date="2010-04" db="EMBL/GenBank/DDBJ databases">
        <authorList>
            <person name="Buell R."/>
            <person name="Hamilton J."/>
            <person name="Hostetler J."/>
        </authorList>
    </citation>
    <scope>NUCLEOTIDE SEQUENCE [LARGE SCALE GENOMIC DNA]</scope>
    <source>
        <strain evidence="8">DAOM:BR144</strain>
    </source>
</reference>
<dbReference type="GO" id="GO:0030688">
    <property type="term" value="C:preribosome, small subunit precursor"/>
    <property type="evidence" value="ECO:0007669"/>
    <property type="project" value="TreeGrafter"/>
</dbReference>
<dbReference type="GO" id="GO:0000479">
    <property type="term" value="P:endonucleolytic cleavage of tricistronic rRNA transcript (SSU-rRNA, 5.8S rRNA, LSU-rRNA)"/>
    <property type="evidence" value="ECO:0007669"/>
    <property type="project" value="TreeGrafter"/>
</dbReference>
<evidence type="ECO:0000256" key="4">
    <source>
        <dbReference type="ARBA" id="ARBA00038288"/>
    </source>
</evidence>
<dbReference type="GO" id="GO:0005525">
    <property type="term" value="F:GTP binding"/>
    <property type="evidence" value="ECO:0007669"/>
    <property type="project" value="TreeGrafter"/>
</dbReference>
<proteinExistence type="inferred from homology"/>
<dbReference type="Proteomes" id="UP000019132">
    <property type="component" value="Unassembled WGS sequence"/>
</dbReference>
<accession>K3W7F2</accession>
<feature type="compositionally biased region" description="Low complexity" evidence="5">
    <location>
        <begin position="548"/>
        <end position="558"/>
    </location>
</feature>
<evidence type="ECO:0000256" key="5">
    <source>
        <dbReference type="SAM" id="MobiDB-lite"/>
    </source>
</evidence>
<sequence length="822" mass="91626">MGGHHHRSGPLKQKNKQHKTGRHDSKTSLSKKLGGKIERVGTMKASSHSNNAVAVNQKAQRMQRQKQLRQNKREDLLLLKRFGSGSSLGPPKIVAVIALSELANVSEVTQSIFEGVSTIEEPFQNGLRNCTVGVFSQHKQKVCVIECGNDLLVSLDAAKVADIIVFVLPLHAGVEGGVNANGDKIISAIRAQGVPSTIGVIQGVEAHTAKMQSDLKKYGQRYFQTEFGDAVKVAQANVNSQLARAIMTMTPKTIHWREARSYMLATAAVITPNGPNEEKGMLQVSGYIRGKPLTVNQLLHITDVGTFQMSHIVQTSVKQVDATASMSDTAATKSASASEEQFVLATANPELQEDLRYEAEYDPFAAEQTWPTEEELADAERDAKKDKDSKGMSNYQAAWIDGDDEELGDDEMQDGEDDAEVDQAFCKTGEESVEDDDEDDISMDEDEDAQRERHFEELKEKRKQERENMTFPDEVDVPTDSSARVRFARYRGLKSLRTSAWDPKESLPADYSRLFQFEDFGMVQRMALERGKLAEKSMKDELRRKTQAARSRAPSMASAMEDVDAMETSSVFSADSHQTTLSMAPEFGSIGYVPSGVYVTIFVKDVPLQAFHARQQAGPLIMGALLKHENRLSVLNFSIQRAASFSEPLKSKEELVFHSGFRRFAAKPVYSDQSLKSDQHLFQRFLPQSGWTVASVYGPVTFQPASVLVFRESRGMEPHELVASGTLMNVNPDRIVLKRVVITGTPVKVKKRKAVVRYMFHSPEDIRWFKPVELVTKHGMTGHIKESLGTHGDFKAVFNKPVKQHDTVCLYLYKRVYPKFVN</sequence>
<feature type="domain" description="Bms1-type G" evidence="6">
    <location>
        <begin position="90"/>
        <end position="252"/>
    </location>
</feature>
<dbReference type="GO" id="GO:0034511">
    <property type="term" value="F:U3 snoRNA binding"/>
    <property type="evidence" value="ECO:0007669"/>
    <property type="project" value="TreeGrafter"/>
</dbReference>
<dbReference type="InParanoid" id="K3W7F2"/>
<dbReference type="Pfam" id="PF04950">
    <property type="entry name" value="RIBIOP_C"/>
    <property type="match status" value="1"/>
</dbReference>
<evidence type="ECO:0000313" key="8">
    <source>
        <dbReference type="Proteomes" id="UP000019132"/>
    </source>
</evidence>
<dbReference type="PANTHER" id="PTHR12858">
    <property type="entry name" value="RIBOSOME BIOGENESIS PROTEIN"/>
    <property type="match status" value="1"/>
</dbReference>
<dbReference type="GO" id="GO:0000462">
    <property type="term" value="P:maturation of SSU-rRNA from tricistronic rRNA transcript (SSU-rRNA, 5.8S rRNA, LSU-rRNA)"/>
    <property type="evidence" value="ECO:0007669"/>
    <property type="project" value="TreeGrafter"/>
</dbReference>
<feature type="region of interest" description="Disordered" evidence="5">
    <location>
        <begin position="537"/>
        <end position="558"/>
    </location>
</feature>
<dbReference type="Pfam" id="PF22298">
    <property type="entry name" value="Tsr1_G-like"/>
    <property type="match status" value="1"/>
</dbReference>
<feature type="compositionally biased region" description="Polar residues" evidence="5">
    <location>
        <begin position="44"/>
        <end position="60"/>
    </location>
</feature>
<dbReference type="HOGENOM" id="CLU_009858_1_0_1"/>
<dbReference type="AlphaFoldDB" id="K3W7F2"/>
<keyword evidence="8" id="KW-1185">Reference proteome</keyword>